<comment type="caution">
    <text evidence="2">The sequence shown here is derived from an EMBL/GenBank/DDBJ whole genome shotgun (WGS) entry which is preliminary data.</text>
</comment>
<reference evidence="2" key="1">
    <citation type="submission" date="2019-04" db="EMBL/GenBank/DDBJ databases">
        <title>Genome assembly of Zosterops borbonicus 15179.</title>
        <authorList>
            <person name="Leroy T."/>
            <person name="Anselmetti Y."/>
            <person name="Tilak M.-K."/>
            <person name="Nabholz B."/>
        </authorList>
    </citation>
    <scope>NUCLEOTIDE SEQUENCE</scope>
    <source>
        <strain evidence="2">HGM_15179</strain>
        <tissue evidence="2">Muscle</tissue>
    </source>
</reference>
<dbReference type="Proteomes" id="UP000796761">
    <property type="component" value="Unassembled WGS sequence"/>
</dbReference>
<proteinExistence type="predicted"/>
<organism evidence="2 3">
    <name type="scientific">Zosterops borbonicus</name>
    <dbReference type="NCBI Taxonomy" id="364589"/>
    <lineage>
        <taxon>Eukaryota</taxon>
        <taxon>Metazoa</taxon>
        <taxon>Chordata</taxon>
        <taxon>Craniata</taxon>
        <taxon>Vertebrata</taxon>
        <taxon>Euteleostomi</taxon>
        <taxon>Archelosauria</taxon>
        <taxon>Archosauria</taxon>
        <taxon>Dinosauria</taxon>
        <taxon>Saurischia</taxon>
        <taxon>Theropoda</taxon>
        <taxon>Coelurosauria</taxon>
        <taxon>Aves</taxon>
        <taxon>Neognathae</taxon>
        <taxon>Neoaves</taxon>
        <taxon>Telluraves</taxon>
        <taxon>Australaves</taxon>
        <taxon>Passeriformes</taxon>
        <taxon>Sylvioidea</taxon>
        <taxon>Zosteropidae</taxon>
        <taxon>Zosterops</taxon>
    </lineage>
</organism>
<dbReference type="EMBL" id="SWJQ01000173">
    <property type="protein sequence ID" value="TRZ19793.1"/>
    <property type="molecule type" value="Genomic_DNA"/>
</dbReference>
<dbReference type="AlphaFoldDB" id="A0A8K1GKP5"/>
<accession>A0A8K1GKP5</accession>
<sequence>METIPAASETDPLLAKVDPRSDIYTFLLVMSEMAYFRKGKSHCAPPVRGVRTCERNSPADTKVNGEGGEGSTPDAGAGILMQPMVQQDVQLRPTMVHSKGGIHLQTAEDPTLEEVDA</sequence>
<gene>
    <name evidence="2" type="ORF">HGM15179_007311</name>
</gene>
<feature type="region of interest" description="Disordered" evidence="1">
    <location>
        <begin position="54"/>
        <end position="77"/>
    </location>
</feature>
<name>A0A8K1GKP5_9PASS</name>
<evidence type="ECO:0000256" key="1">
    <source>
        <dbReference type="SAM" id="MobiDB-lite"/>
    </source>
</evidence>
<evidence type="ECO:0000313" key="2">
    <source>
        <dbReference type="EMBL" id="TRZ19793.1"/>
    </source>
</evidence>
<keyword evidence="3" id="KW-1185">Reference proteome</keyword>
<evidence type="ECO:0000313" key="3">
    <source>
        <dbReference type="Proteomes" id="UP000796761"/>
    </source>
</evidence>
<protein>
    <submittedName>
        <fullName evidence="2">Uncharacterized protein</fullName>
    </submittedName>
</protein>
<dbReference type="OrthoDB" id="9397495at2759"/>